<dbReference type="PRINTS" id="PR00633">
    <property type="entry name" value="RCCNDNSATION"/>
</dbReference>
<keyword evidence="4" id="KW-1185">Reference proteome</keyword>
<dbReference type="Proteomes" id="UP000261480">
    <property type="component" value="Unplaced"/>
</dbReference>
<keyword evidence="2" id="KW-0732">Signal</keyword>
<evidence type="ECO:0000313" key="4">
    <source>
        <dbReference type="Proteomes" id="UP000261480"/>
    </source>
</evidence>
<sequence>MWFQFKFFGLSFFFFFKVRITLSISVHNSNVVDAHFLRGYISSKPPIFRSLSSHLQAKSLALGGEHAVLLTAAGAVYTWGQGSHGQLGHGGLISEEEPRTVEALWGMTMRSVAAGGWHSICVGGDLYVWGWNESGQLGLPSRGLRKASQQKGDQQAATGYLYTWGWGEYGQLGHQTTSSLDEPQCVEFFRNENLHVVDVVCGSWNTFTAAVKKEVLGLENVPELPPVSTGSELWTTC</sequence>
<accession>A0A3B3YB19</accession>
<reference evidence="3" key="1">
    <citation type="submission" date="2025-08" db="UniProtKB">
        <authorList>
            <consortium name="Ensembl"/>
        </authorList>
    </citation>
    <scope>IDENTIFICATION</scope>
</reference>
<dbReference type="Ensembl" id="ENSPMET00000007359.1">
    <property type="protein sequence ID" value="ENSPMEP00000024547.1"/>
    <property type="gene ID" value="ENSPMEG00000006949.1"/>
</dbReference>
<feature type="signal peptide" evidence="2">
    <location>
        <begin position="1"/>
        <end position="23"/>
    </location>
</feature>
<dbReference type="Gene3D" id="2.130.10.30">
    <property type="entry name" value="Regulator of chromosome condensation 1/beta-lactamase-inhibitor protein II"/>
    <property type="match status" value="2"/>
</dbReference>
<evidence type="ECO:0000313" key="3">
    <source>
        <dbReference type="Ensembl" id="ENSPMEP00000024547.1"/>
    </source>
</evidence>
<dbReference type="PANTHER" id="PTHR46849">
    <property type="entry name" value="RCC1 DOMAIN-CONTAINING PROTEIN 1"/>
    <property type="match status" value="1"/>
</dbReference>
<dbReference type="InterPro" id="IPR009091">
    <property type="entry name" value="RCC1/BLIP-II"/>
</dbReference>
<evidence type="ECO:0000256" key="1">
    <source>
        <dbReference type="PROSITE-ProRule" id="PRU00235"/>
    </source>
</evidence>
<feature type="chain" id="PRO_5017445924" description="RCC1 domain containing 1" evidence="2">
    <location>
        <begin position="24"/>
        <end position="237"/>
    </location>
</feature>
<feature type="repeat" description="RCC1" evidence="1">
    <location>
        <begin position="74"/>
        <end position="125"/>
    </location>
</feature>
<name>A0A3B3YB19_9TELE</name>
<proteinExistence type="predicted"/>
<dbReference type="InterPro" id="IPR000408">
    <property type="entry name" value="Reg_chr_condens"/>
</dbReference>
<dbReference type="Pfam" id="PF00415">
    <property type="entry name" value="RCC1"/>
    <property type="match status" value="3"/>
</dbReference>
<evidence type="ECO:0008006" key="5">
    <source>
        <dbReference type="Google" id="ProtNLM"/>
    </source>
</evidence>
<reference evidence="3" key="2">
    <citation type="submission" date="2025-09" db="UniProtKB">
        <authorList>
            <consortium name="Ensembl"/>
        </authorList>
    </citation>
    <scope>IDENTIFICATION</scope>
</reference>
<dbReference type="SUPFAM" id="SSF50985">
    <property type="entry name" value="RCC1/BLIP-II"/>
    <property type="match status" value="1"/>
</dbReference>
<organism evidence="3 4">
    <name type="scientific">Poecilia mexicana</name>
    <dbReference type="NCBI Taxonomy" id="48701"/>
    <lineage>
        <taxon>Eukaryota</taxon>
        <taxon>Metazoa</taxon>
        <taxon>Chordata</taxon>
        <taxon>Craniata</taxon>
        <taxon>Vertebrata</taxon>
        <taxon>Euteleostomi</taxon>
        <taxon>Actinopterygii</taxon>
        <taxon>Neopterygii</taxon>
        <taxon>Teleostei</taxon>
        <taxon>Neoteleostei</taxon>
        <taxon>Acanthomorphata</taxon>
        <taxon>Ovalentaria</taxon>
        <taxon>Atherinomorphae</taxon>
        <taxon>Cyprinodontiformes</taxon>
        <taxon>Poeciliidae</taxon>
        <taxon>Poeciliinae</taxon>
        <taxon>Poecilia</taxon>
    </lineage>
</organism>
<dbReference type="InterPro" id="IPR052830">
    <property type="entry name" value="RCC1_domain-containing"/>
</dbReference>
<dbReference type="PROSITE" id="PS50012">
    <property type="entry name" value="RCC1_3"/>
    <property type="match status" value="2"/>
</dbReference>
<evidence type="ECO:0000256" key="2">
    <source>
        <dbReference type="SAM" id="SignalP"/>
    </source>
</evidence>
<dbReference type="AlphaFoldDB" id="A0A3B3YB19"/>
<protein>
    <recommendedName>
        <fullName evidence="5">RCC1 domain containing 1</fullName>
    </recommendedName>
</protein>
<dbReference type="PANTHER" id="PTHR46849:SF1">
    <property type="entry name" value="RCC1 DOMAIN-CONTAINING PROTEIN 1"/>
    <property type="match status" value="1"/>
</dbReference>
<feature type="repeat" description="RCC1" evidence="1">
    <location>
        <begin position="159"/>
        <end position="212"/>
    </location>
</feature>